<dbReference type="Proteomes" id="UP001596084">
    <property type="component" value="Unassembled WGS sequence"/>
</dbReference>
<evidence type="ECO:0000256" key="1">
    <source>
        <dbReference type="ARBA" id="ARBA00023015"/>
    </source>
</evidence>
<feature type="compositionally biased region" description="Polar residues" evidence="4">
    <location>
        <begin position="256"/>
        <end position="281"/>
    </location>
</feature>
<dbReference type="Gene3D" id="1.10.10.10">
    <property type="entry name" value="Winged helix-like DNA-binding domain superfamily/Winged helix DNA-binding domain"/>
    <property type="match status" value="1"/>
</dbReference>
<evidence type="ECO:0000313" key="6">
    <source>
        <dbReference type="EMBL" id="MFC5522487.1"/>
    </source>
</evidence>
<dbReference type="PRINTS" id="PR00035">
    <property type="entry name" value="HTHGNTR"/>
</dbReference>
<protein>
    <submittedName>
        <fullName evidence="6">FadR/GntR family transcriptional regulator</fullName>
    </submittedName>
</protein>
<dbReference type="Pfam" id="PF00392">
    <property type="entry name" value="GntR"/>
    <property type="match status" value="1"/>
</dbReference>
<dbReference type="Pfam" id="PF07729">
    <property type="entry name" value="FCD"/>
    <property type="match status" value="1"/>
</dbReference>
<evidence type="ECO:0000256" key="2">
    <source>
        <dbReference type="ARBA" id="ARBA00023125"/>
    </source>
</evidence>
<dbReference type="CDD" id="cd07377">
    <property type="entry name" value="WHTH_GntR"/>
    <property type="match status" value="1"/>
</dbReference>
<dbReference type="SMART" id="SM00345">
    <property type="entry name" value="HTH_GNTR"/>
    <property type="match status" value="1"/>
</dbReference>
<accession>A0ABW0QE90</accession>
<sequence>MSSVKTPSRAEASLTPSFAEAPLRARRPRGLVGEIVENLTASIREGRLQPGAKLPTEAEIMARFDVSRTVVRESLSRLQASGLVETRHGIGTFVLPPQEAGNFKITAEDFATVADVISVLELRISLETEAAGLAAQRRTPENLLAMENALRAFQDSISLDSDAVPPDFQFHMEVARSTGNRHFADLMTYLGTMIIPRTRVNTAHSAPEGRFNYLQRVHSEHESIYNAIRNQDAEAARAAMRTHLSNSRERLRRGNNAHTMQNPDGGTNSPLPAGMTTNPPV</sequence>
<feature type="domain" description="HTH gntR-type" evidence="5">
    <location>
        <begin position="29"/>
        <end position="97"/>
    </location>
</feature>
<name>A0ABW0QE90_9BURK</name>
<dbReference type="PANTHER" id="PTHR43537">
    <property type="entry name" value="TRANSCRIPTIONAL REGULATOR, GNTR FAMILY"/>
    <property type="match status" value="1"/>
</dbReference>
<dbReference type="SUPFAM" id="SSF46785">
    <property type="entry name" value="Winged helix' DNA-binding domain"/>
    <property type="match status" value="1"/>
</dbReference>
<organism evidence="6 7">
    <name type="scientific">Polaromonas jejuensis</name>
    <dbReference type="NCBI Taxonomy" id="457502"/>
    <lineage>
        <taxon>Bacteria</taxon>
        <taxon>Pseudomonadati</taxon>
        <taxon>Pseudomonadota</taxon>
        <taxon>Betaproteobacteria</taxon>
        <taxon>Burkholderiales</taxon>
        <taxon>Comamonadaceae</taxon>
        <taxon>Polaromonas</taxon>
    </lineage>
</organism>
<comment type="caution">
    <text evidence="6">The sequence shown here is derived from an EMBL/GenBank/DDBJ whole genome shotgun (WGS) entry which is preliminary data.</text>
</comment>
<keyword evidence="2" id="KW-0238">DNA-binding</keyword>
<evidence type="ECO:0000259" key="5">
    <source>
        <dbReference type="PROSITE" id="PS50949"/>
    </source>
</evidence>
<dbReference type="PANTHER" id="PTHR43537:SF5">
    <property type="entry name" value="UXU OPERON TRANSCRIPTIONAL REGULATOR"/>
    <property type="match status" value="1"/>
</dbReference>
<evidence type="ECO:0000256" key="4">
    <source>
        <dbReference type="SAM" id="MobiDB-lite"/>
    </source>
</evidence>
<dbReference type="InterPro" id="IPR000524">
    <property type="entry name" value="Tscrpt_reg_HTH_GntR"/>
</dbReference>
<dbReference type="Gene3D" id="1.20.120.530">
    <property type="entry name" value="GntR ligand-binding domain-like"/>
    <property type="match status" value="1"/>
</dbReference>
<keyword evidence="3" id="KW-0804">Transcription</keyword>
<dbReference type="InterPro" id="IPR008920">
    <property type="entry name" value="TF_FadR/GntR_C"/>
</dbReference>
<dbReference type="SUPFAM" id="SSF48008">
    <property type="entry name" value="GntR ligand-binding domain-like"/>
    <property type="match status" value="1"/>
</dbReference>
<dbReference type="InterPro" id="IPR036390">
    <property type="entry name" value="WH_DNA-bd_sf"/>
</dbReference>
<evidence type="ECO:0000256" key="3">
    <source>
        <dbReference type="ARBA" id="ARBA00023163"/>
    </source>
</evidence>
<dbReference type="EMBL" id="JBHSMX010000024">
    <property type="protein sequence ID" value="MFC5522487.1"/>
    <property type="molecule type" value="Genomic_DNA"/>
</dbReference>
<dbReference type="InterPro" id="IPR011711">
    <property type="entry name" value="GntR_C"/>
</dbReference>
<dbReference type="SMART" id="SM00895">
    <property type="entry name" value="FCD"/>
    <property type="match status" value="1"/>
</dbReference>
<keyword evidence="7" id="KW-1185">Reference proteome</keyword>
<keyword evidence="1" id="KW-0805">Transcription regulation</keyword>
<proteinExistence type="predicted"/>
<reference evidence="7" key="1">
    <citation type="journal article" date="2019" name="Int. J. Syst. Evol. Microbiol.">
        <title>The Global Catalogue of Microorganisms (GCM) 10K type strain sequencing project: providing services to taxonomists for standard genome sequencing and annotation.</title>
        <authorList>
            <consortium name="The Broad Institute Genomics Platform"/>
            <consortium name="The Broad Institute Genome Sequencing Center for Infectious Disease"/>
            <person name="Wu L."/>
            <person name="Ma J."/>
        </authorList>
    </citation>
    <scope>NUCLEOTIDE SEQUENCE [LARGE SCALE GENOMIC DNA]</scope>
    <source>
        <strain evidence="7">CGMCC 4.7277</strain>
    </source>
</reference>
<gene>
    <name evidence="6" type="ORF">ACFPP7_16440</name>
</gene>
<feature type="region of interest" description="Disordered" evidence="4">
    <location>
        <begin position="242"/>
        <end position="281"/>
    </location>
</feature>
<dbReference type="RefSeq" id="WP_245660655.1">
    <property type="nucleotide sequence ID" value="NZ_JBHSMX010000024.1"/>
</dbReference>
<dbReference type="InterPro" id="IPR036388">
    <property type="entry name" value="WH-like_DNA-bd_sf"/>
</dbReference>
<evidence type="ECO:0000313" key="7">
    <source>
        <dbReference type="Proteomes" id="UP001596084"/>
    </source>
</evidence>
<dbReference type="PROSITE" id="PS50949">
    <property type="entry name" value="HTH_GNTR"/>
    <property type="match status" value="1"/>
</dbReference>